<evidence type="ECO:0000313" key="2">
    <source>
        <dbReference type="EMBL" id="GMI41185.1"/>
    </source>
</evidence>
<feature type="signal peptide" evidence="1">
    <location>
        <begin position="1"/>
        <end position="21"/>
    </location>
</feature>
<dbReference type="EMBL" id="BRYA01000143">
    <property type="protein sequence ID" value="GMI41185.1"/>
    <property type="molecule type" value="Genomic_DNA"/>
</dbReference>
<evidence type="ECO:0000313" key="3">
    <source>
        <dbReference type="Proteomes" id="UP001165065"/>
    </source>
</evidence>
<comment type="caution">
    <text evidence="2">The sequence shown here is derived from an EMBL/GenBank/DDBJ whole genome shotgun (WGS) entry which is preliminary data.</text>
</comment>
<evidence type="ECO:0000256" key="1">
    <source>
        <dbReference type="SAM" id="SignalP"/>
    </source>
</evidence>
<feature type="chain" id="PRO_5040807127" evidence="1">
    <location>
        <begin position="22"/>
        <end position="176"/>
    </location>
</feature>
<reference evidence="3" key="1">
    <citation type="journal article" date="2023" name="Commun. Biol.">
        <title>Genome analysis of Parmales, the sister group of diatoms, reveals the evolutionary specialization of diatoms from phago-mixotrophs to photoautotrophs.</title>
        <authorList>
            <person name="Ban H."/>
            <person name="Sato S."/>
            <person name="Yoshikawa S."/>
            <person name="Yamada K."/>
            <person name="Nakamura Y."/>
            <person name="Ichinomiya M."/>
            <person name="Sato N."/>
            <person name="Blanc-Mathieu R."/>
            <person name="Endo H."/>
            <person name="Kuwata A."/>
            <person name="Ogata H."/>
        </authorList>
    </citation>
    <scope>NUCLEOTIDE SEQUENCE [LARGE SCALE GENOMIC DNA]</scope>
</reference>
<name>A0A9W7GCI6_9STRA</name>
<sequence>MKFASISTLLISSSFASLAGAQTADCSKAAAATASWGVPSNPLDPSTYSENYCTSVASAISTCDGTGDPVDKATADTFKAFSGMCDSSSCDYKYSTALLCVAAIGTTETVDSCCTDNGVAAACDGVTTYMNQGCGDACPWDTIETSCDALSGGGATTAISGLAMAAAGAAILNNVL</sequence>
<proteinExistence type="predicted"/>
<keyword evidence="3" id="KW-1185">Reference proteome</keyword>
<dbReference type="Proteomes" id="UP001165065">
    <property type="component" value="Unassembled WGS sequence"/>
</dbReference>
<organism evidence="2 3">
    <name type="scientific">Triparma columacea</name>
    <dbReference type="NCBI Taxonomy" id="722753"/>
    <lineage>
        <taxon>Eukaryota</taxon>
        <taxon>Sar</taxon>
        <taxon>Stramenopiles</taxon>
        <taxon>Ochrophyta</taxon>
        <taxon>Bolidophyceae</taxon>
        <taxon>Parmales</taxon>
        <taxon>Triparmaceae</taxon>
        <taxon>Triparma</taxon>
    </lineage>
</organism>
<dbReference type="AlphaFoldDB" id="A0A9W7GCI6"/>
<gene>
    <name evidence="2" type="ORF">TrCOL_g2742</name>
</gene>
<accession>A0A9W7GCI6</accession>
<keyword evidence="1" id="KW-0732">Signal</keyword>
<protein>
    <submittedName>
        <fullName evidence="2">Uncharacterized protein</fullName>
    </submittedName>
</protein>